<reference evidence="1" key="1">
    <citation type="journal article" date="2014" name="Int. J. Syst. Evol. Microbiol.">
        <title>Complete genome sequence of Corynebacterium casei LMG S-19264T (=DSM 44701T), isolated from a smear-ripened cheese.</title>
        <authorList>
            <consortium name="US DOE Joint Genome Institute (JGI-PGF)"/>
            <person name="Walter F."/>
            <person name="Albersmeier A."/>
            <person name="Kalinowski J."/>
            <person name="Ruckert C."/>
        </authorList>
    </citation>
    <scope>NUCLEOTIDE SEQUENCE</scope>
    <source>
        <strain evidence="1">JCM 3051</strain>
    </source>
</reference>
<keyword evidence="2" id="KW-1185">Reference proteome</keyword>
<comment type="caution">
    <text evidence="1">The sequence shown here is derived from an EMBL/GenBank/DDBJ whole genome shotgun (WGS) entry which is preliminary data.</text>
</comment>
<protein>
    <recommendedName>
        <fullName evidence="3">SUKH superfamily protein</fullName>
    </recommendedName>
</protein>
<dbReference type="RefSeq" id="WP_171104387.1">
    <property type="nucleotide sequence ID" value="NZ_BMPT01000016.1"/>
</dbReference>
<proteinExistence type="predicted"/>
<dbReference type="SUPFAM" id="SSF160631">
    <property type="entry name" value="SMI1/KNR4-like"/>
    <property type="match status" value="1"/>
</dbReference>
<sequence length="178" mass="19308">MSAPSLLDGLADAARLTPLPRPVDWAHAEQHLGLAVPDDYRRLVDAGGAGLWFDDLRLYAPGIAGHDLLEAAGVFEDLLLLWTLDPEHRPADLPDDAHLVAWADTGSGATLFWRIDAGDSSGPYPIYVEDGDGARWERFDVSATELLLGVLRGTVGGELIPTSFMDTDQVFRPYDAGR</sequence>
<dbReference type="InterPro" id="IPR037883">
    <property type="entry name" value="Knr4/Smi1-like_sf"/>
</dbReference>
<dbReference type="Proteomes" id="UP000655589">
    <property type="component" value="Unassembled WGS sequence"/>
</dbReference>
<evidence type="ECO:0000313" key="2">
    <source>
        <dbReference type="Proteomes" id="UP000655589"/>
    </source>
</evidence>
<evidence type="ECO:0008006" key="3">
    <source>
        <dbReference type="Google" id="ProtNLM"/>
    </source>
</evidence>
<organism evidence="1 2">
    <name type="scientific">Promicromonospora citrea</name>
    <dbReference type="NCBI Taxonomy" id="43677"/>
    <lineage>
        <taxon>Bacteria</taxon>
        <taxon>Bacillati</taxon>
        <taxon>Actinomycetota</taxon>
        <taxon>Actinomycetes</taxon>
        <taxon>Micrococcales</taxon>
        <taxon>Promicromonosporaceae</taxon>
        <taxon>Promicromonospora</taxon>
    </lineage>
</organism>
<dbReference type="EMBL" id="BMPT01000016">
    <property type="protein sequence ID" value="GGM36194.1"/>
    <property type="molecule type" value="Genomic_DNA"/>
</dbReference>
<dbReference type="AlphaFoldDB" id="A0A8H9GL99"/>
<reference evidence="1" key="2">
    <citation type="submission" date="2020-09" db="EMBL/GenBank/DDBJ databases">
        <authorList>
            <person name="Sun Q."/>
            <person name="Ohkuma M."/>
        </authorList>
    </citation>
    <scope>NUCLEOTIDE SEQUENCE</scope>
    <source>
        <strain evidence="1">JCM 3051</strain>
    </source>
</reference>
<evidence type="ECO:0000313" key="1">
    <source>
        <dbReference type="EMBL" id="GGM36194.1"/>
    </source>
</evidence>
<name>A0A8H9GL99_9MICO</name>
<dbReference type="Gene3D" id="3.40.1580.10">
    <property type="entry name" value="SMI1/KNR4-like"/>
    <property type="match status" value="1"/>
</dbReference>
<accession>A0A8H9GL99</accession>
<gene>
    <name evidence="1" type="ORF">GCM10010102_34410</name>
</gene>